<dbReference type="Proteomes" id="UP000032417">
    <property type="component" value="Chromosome 1"/>
</dbReference>
<evidence type="ECO:0000256" key="1">
    <source>
        <dbReference type="ARBA" id="ARBA00010122"/>
    </source>
</evidence>
<keyword evidence="5 10" id="KW-0418">Kinase</keyword>
<evidence type="ECO:0000259" key="8">
    <source>
        <dbReference type="Pfam" id="PF00696"/>
    </source>
</evidence>
<comment type="similarity">
    <text evidence="1">Belongs to the aspartokinase family.</text>
</comment>
<dbReference type="AlphaFoldDB" id="A0A098BYT9"/>
<evidence type="ECO:0000256" key="2">
    <source>
        <dbReference type="ARBA" id="ARBA00013059"/>
    </source>
</evidence>
<accession>A0A098BYT9</accession>
<dbReference type="NCBIfam" id="NF006614">
    <property type="entry name" value="PRK09181.1"/>
    <property type="match status" value="1"/>
</dbReference>
<dbReference type="OrthoDB" id="9799110at2"/>
<dbReference type="GO" id="GO:0009090">
    <property type="term" value="P:homoserine biosynthetic process"/>
    <property type="evidence" value="ECO:0007669"/>
    <property type="project" value="TreeGrafter"/>
</dbReference>
<dbReference type="InterPro" id="IPR001048">
    <property type="entry name" value="Asp/Glu/Uridylate_kinase"/>
</dbReference>
<dbReference type="KEGG" id="pbt:ING2E5B_0028"/>
<dbReference type="GO" id="GO:0009089">
    <property type="term" value="P:lysine biosynthetic process via diaminopimelate"/>
    <property type="evidence" value="ECO:0007669"/>
    <property type="project" value="TreeGrafter"/>
</dbReference>
<dbReference type="PATRIC" id="fig|1562970.3.peg.27"/>
<protein>
    <recommendedName>
        <fullName evidence="2">aspartate kinase</fullName>
        <ecNumber evidence="2">2.7.2.4</ecNumber>
    </recommendedName>
</protein>
<dbReference type="Pfam" id="PF22468">
    <property type="entry name" value="ACT_9"/>
    <property type="match status" value="1"/>
</dbReference>
<keyword evidence="6" id="KW-0067">ATP-binding</keyword>
<keyword evidence="4" id="KW-0547">Nucleotide-binding</keyword>
<dbReference type="PANTHER" id="PTHR21499:SF3">
    <property type="entry name" value="ASPARTOKINASE"/>
    <property type="match status" value="1"/>
</dbReference>
<proteinExistence type="inferred from homology"/>
<dbReference type="SUPFAM" id="SSF53633">
    <property type="entry name" value="Carbamate kinase-like"/>
    <property type="match status" value="1"/>
</dbReference>
<dbReference type="InterPro" id="IPR054352">
    <property type="entry name" value="ACT_Aspartokinase"/>
</dbReference>
<dbReference type="Gene3D" id="3.40.1160.10">
    <property type="entry name" value="Acetylglutamate kinase-like"/>
    <property type="match status" value="1"/>
</dbReference>
<sequence>MLTVEKIGGTSMSQFQDVMQNIIKGNRKGDELYNRIFVVSAYNNVTNWLLEHKKTGEPGIYNKFLNGEDYSIALDQFCQRLLLINDGFADYGLDLKEARDFIRFRVDQAKTLLYSLGKVLASGYVNRTDIHLAAREILASIGEAHSGWNSVNILNNNGINARFIDLCGFNDNEPLTIDERIHKEFKDIDFSKVLCIVTGYTKGTEGIMRAFDRGYSEVTFSKIAVEVKADEAVIHKEYHLSSADPKIVGVENSIPVGHTNYIIADQLADIGMEAIHPKAAKPLELAGIDIRIKNTFEPDHPGTIISRDYISPEPRVEIVSGSRKVIAIEVHDPMMVGEVGFDSKIMSYFIKYNVSYILKSTNANSITMVVWDNENSKSLINILKDVFYKVTAKPMAIVCVMGTNIALPGFLYRASQALYEKGINIESFAQSMMQVNMQFVIVREHYEDAVIALNEALCKKPNEN</sequence>
<dbReference type="HOGENOM" id="CLU_047213_0_0_10"/>
<dbReference type="GO" id="GO:0005829">
    <property type="term" value="C:cytosol"/>
    <property type="evidence" value="ECO:0007669"/>
    <property type="project" value="TreeGrafter"/>
</dbReference>
<feature type="domain" description="Aspartokinase ACT" evidence="9">
    <location>
        <begin position="398"/>
        <end position="457"/>
    </location>
</feature>
<dbReference type="InterPro" id="IPR045865">
    <property type="entry name" value="ACT-like_dom_sf"/>
</dbReference>
<comment type="catalytic activity">
    <reaction evidence="7">
        <text>L-aspartate + ATP = 4-phospho-L-aspartate + ADP</text>
        <dbReference type="Rhea" id="RHEA:23776"/>
        <dbReference type="ChEBI" id="CHEBI:29991"/>
        <dbReference type="ChEBI" id="CHEBI:30616"/>
        <dbReference type="ChEBI" id="CHEBI:57535"/>
        <dbReference type="ChEBI" id="CHEBI:456216"/>
        <dbReference type="EC" id="2.7.2.4"/>
    </reaction>
</comment>
<evidence type="ECO:0000259" key="9">
    <source>
        <dbReference type="Pfam" id="PF22468"/>
    </source>
</evidence>
<evidence type="ECO:0000256" key="5">
    <source>
        <dbReference type="ARBA" id="ARBA00022777"/>
    </source>
</evidence>
<evidence type="ECO:0000313" key="10">
    <source>
        <dbReference type="EMBL" id="CEA14637.1"/>
    </source>
</evidence>
<feature type="domain" description="Aspartate/glutamate/uridylate kinase" evidence="8">
    <location>
        <begin position="1"/>
        <end position="294"/>
    </location>
</feature>
<keyword evidence="11" id="KW-1185">Reference proteome</keyword>
<name>A0A098BYT9_9BACT</name>
<dbReference type="SUPFAM" id="SSF55021">
    <property type="entry name" value="ACT-like"/>
    <property type="match status" value="2"/>
</dbReference>
<dbReference type="EC" id="2.7.2.4" evidence="2"/>
<dbReference type="InterPro" id="IPR036393">
    <property type="entry name" value="AceGlu_kinase-like_sf"/>
</dbReference>
<evidence type="ECO:0000256" key="7">
    <source>
        <dbReference type="ARBA" id="ARBA00047872"/>
    </source>
</evidence>
<keyword evidence="3 10" id="KW-0808">Transferase</keyword>
<evidence type="ECO:0000256" key="6">
    <source>
        <dbReference type="ARBA" id="ARBA00022840"/>
    </source>
</evidence>
<dbReference type="STRING" id="1562970.ING2E5B_0028"/>
<dbReference type="PANTHER" id="PTHR21499">
    <property type="entry name" value="ASPARTATE KINASE"/>
    <property type="match status" value="1"/>
</dbReference>
<dbReference type="GO" id="GO:0005524">
    <property type="term" value="F:ATP binding"/>
    <property type="evidence" value="ECO:0007669"/>
    <property type="project" value="UniProtKB-KW"/>
</dbReference>
<dbReference type="EMBL" id="LN515532">
    <property type="protein sequence ID" value="CEA14637.1"/>
    <property type="molecule type" value="Genomic_DNA"/>
</dbReference>
<dbReference type="GO" id="GO:0004072">
    <property type="term" value="F:aspartate kinase activity"/>
    <property type="evidence" value="ECO:0007669"/>
    <property type="project" value="UniProtKB-EC"/>
</dbReference>
<reference evidence="10 11" key="1">
    <citation type="submission" date="2014-08" db="EMBL/GenBank/DDBJ databases">
        <authorList>
            <person name="Wibberg D."/>
        </authorList>
    </citation>
    <scope>NUCLEOTIDE SEQUENCE [LARGE SCALE GENOMIC DNA]</scope>
    <source>
        <strain evidence="11">ING2-E5B</strain>
    </source>
</reference>
<evidence type="ECO:0000256" key="3">
    <source>
        <dbReference type="ARBA" id="ARBA00022679"/>
    </source>
</evidence>
<dbReference type="Gene3D" id="3.30.2130.10">
    <property type="entry name" value="VC0802-like"/>
    <property type="match status" value="1"/>
</dbReference>
<evidence type="ECO:0000256" key="4">
    <source>
        <dbReference type="ARBA" id="ARBA00022741"/>
    </source>
</evidence>
<gene>
    <name evidence="10" type="ORF">ING2E5B_0028</name>
</gene>
<evidence type="ECO:0000313" key="11">
    <source>
        <dbReference type="Proteomes" id="UP000032417"/>
    </source>
</evidence>
<organism evidence="10 11">
    <name type="scientific">Fermentimonas caenicola</name>
    <dbReference type="NCBI Taxonomy" id="1562970"/>
    <lineage>
        <taxon>Bacteria</taxon>
        <taxon>Pseudomonadati</taxon>
        <taxon>Bacteroidota</taxon>
        <taxon>Bacteroidia</taxon>
        <taxon>Bacteroidales</taxon>
        <taxon>Dysgonomonadaceae</taxon>
        <taxon>Fermentimonas</taxon>
    </lineage>
</organism>
<dbReference type="Pfam" id="PF00696">
    <property type="entry name" value="AA_kinase"/>
    <property type="match status" value="1"/>
</dbReference>